<evidence type="ECO:0000256" key="6">
    <source>
        <dbReference type="ARBA" id="ARBA00013147"/>
    </source>
</evidence>
<dbReference type="SUPFAM" id="SSF55021">
    <property type="entry name" value="ACT-like"/>
    <property type="match status" value="1"/>
</dbReference>
<feature type="domain" description="Chorismate mutase" evidence="17">
    <location>
        <begin position="1"/>
        <end position="89"/>
    </location>
</feature>
<protein>
    <recommendedName>
        <fullName evidence="7">Bifunctional chorismate mutase/prephenate dehydratase</fullName>
        <ecNumber evidence="6">4.2.1.51</ecNumber>
    </recommendedName>
    <alternativeName>
        <fullName evidence="16">Chorismate mutase-prephenate dehydratase</fullName>
    </alternativeName>
    <alternativeName>
        <fullName evidence="15">p-protein</fullName>
    </alternativeName>
</protein>
<sequence length="357" mass="39692">MYDLKLEESRSRINKIDEEVVRLLDERAAVCREIGKIKAEQGIQVLDMNREREVLERVVASVYSAPPEGIRSVYKEIISMCRNVQKLTTVAFLGPAGSFSYEAALSAFGSSSKYFPCRRIKKIFVEVENGRSDLGVVPLENSLEGAVNETMDCFVDYPVSITGEIQLRISQNLIVDPKVQSLNEIERVYSHPQALAQCDGYVTKYLSEKEIVVTESTARAAEHVLRDMKGAAIGSSVAAELNGLKVYEAGIEDSPNNFTRFVVISKEPLPKGGAKSSVIFALEHVPGALAAVLDIFAKHGINITMVISRPMPMRSWEYFFYIDFEGSVLDAKVESAVKDMRGKTKFLRVLGSYSRLQ</sequence>
<dbReference type="UniPathway" id="UPA00121">
    <property type="reaction ID" value="UER00345"/>
</dbReference>
<evidence type="ECO:0000256" key="3">
    <source>
        <dbReference type="ARBA" id="ARBA00004496"/>
    </source>
</evidence>
<dbReference type="Pfam" id="PF01842">
    <property type="entry name" value="ACT"/>
    <property type="match status" value="1"/>
</dbReference>
<evidence type="ECO:0000256" key="1">
    <source>
        <dbReference type="ARBA" id="ARBA00000824"/>
    </source>
</evidence>
<evidence type="ECO:0000259" key="17">
    <source>
        <dbReference type="PROSITE" id="PS51168"/>
    </source>
</evidence>
<dbReference type="FunFam" id="3.40.190.10:FF:000029">
    <property type="entry name" value="Chorismate mutase/Prephenate dehydratase"/>
    <property type="match status" value="1"/>
</dbReference>
<evidence type="ECO:0000256" key="12">
    <source>
        <dbReference type="ARBA" id="ARBA00023235"/>
    </source>
</evidence>
<comment type="catalytic activity">
    <reaction evidence="1">
        <text>chorismate = prephenate</text>
        <dbReference type="Rhea" id="RHEA:13897"/>
        <dbReference type="ChEBI" id="CHEBI:29748"/>
        <dbReference type="ChEBI" id="CHEBI:29934"/>
        <dbReference type="EC" id="5.4.99.5"/>
    </reaction>
</comment>
<dbReference type="PROSITE" id="PS51168">
    <property type="entry name" value="CHORISMATE_MUT_2"/>
    <property type="match status" value="1"/>
</dbReference>
<dbReference type="Gene3D" id="3.30.70.260">
    <property type="match status" value="1"/>
</dbReference>
<feature type="domain" description="ACT" evidence="19">
    <location>
        <begin position="277"/>
        <end position="354"/>
    </location>
</feature>
<dbReference type="InterPro" id="IPR036263">
    <property type="entry name" value="Chorismate_II_sf"/>
</dbReference>
<dbReference type="AlphaFoldDB" id="A0A7C3FBQ0"/>
<dbReference type="Pfam" id="PF01817">
    <property type="entry name" value="CM_2"/>
    <property type="match status" value="1"/>
</dbReference>
<comment type="function">
    <text evidence="2">Catalyzes the Claisen rearrangement of chorismate to prephenate and the decarboxylation/dehydration of prephenate to phenylpyruvate.</text>
</comment>
<dbReference type="PIRSF" id="PIRSF001500">
    <property type="entry name" value="Chor_mut_pdt_Ppr"/>
    <property type="match status" value="1"/>
</dbReference>
<dbReference type="PANTHER" id="PTHR21022:SF19">
    <property type="entry name" value="PREPHENATE DEHYDRATASE-RELATED"/>
    <property type="match status" value="1"/>
</dbReference>
<keyword evidence="9" id="KW-0028">Amino-acid biosynthesis</keyword>
<accession>A0A7C3FBQ0</accession>
<dbReference type="InterPro" id="IPR036979">
    <property type="entry name" value="CM_dom_sf"/>
</dbReference>
<dbReference type="PROSITE" id="PS51671">
    <property type="entry name" value="ACT"/>
    <property type="match status" value="1"/>
</dbReference>
<evidence type="ECO:0000256" key="4">
    <source>
        <dbReference type="ARBA" id="ARBA00004741"/>
    </source>
</evidence>
<dbReference type="InterPro" id="IPR002701">
    <property type="entry name" value="CM_II_prokaryot"/>
</dbReference>
<feature type="domain" description="Prephenate dehydratase" evidence="18">
    <location>
        <begin position="89"/>
        <end position="266"/>
    </location>
</feature>
<dbReference type="Gene3D" id="1.20.59.10">
    <property type="entry name" value="Chorismate mutase"/>
    <property type="match status" value="1"/>
</dbReference>
<dbReference type="SMART" id="SM00830">
    <property type="entry name" value="CM_2"/>
    <property type="match status" value="1"/>
</dbReference>
<evidence type="ECO:0000313" key="20">
    <source>
        <dbReference type="EMBL" id="HFK19821.1"/>
    </source>
</evidence>
<comment type="subcellular location">
    <subcellularLocation>
        <location evidence="3">Cytoplasm</location>
    </subcellularLocation>
</comment>
<dbReference type="CDD" id="cd04905">
    <property type="entry name" value="ACT_CM-PDT"/>
    <property type="match status" value="1"/>
</dbReference>
<evidence type="ECO:0000256" key="13">
    <source>
        <dbReference type="ARBA" id="ARBA00023239"/>
    </source>
</evidence>
<name>A0A7C3FBQ0_9CREN</name>
<proteinExistence type="predicted"/>
<evidence type="ECO:0000256" key="8">
    <source>
        <dbReference type="ARBA" id="ARBA00022490"/>
    </source>
</evidence>
<evidence type="ECO:0000256" key="11">
    <source>
        <dbReference type="ARBA" id="ARBA00023222"/>
    </source>
</evidence>
<evidence type="ECO:0000256" key="7">
    <source>
        <dbReference type="ARBA" id="ARBA00014401"/>
    </source>
</evidence>
<gene>
    <name evidence="20" type="primary">pheA</name>
    <name evidence="20" type="ORF">ENS19_00890</name>
</gene>
<dbReference type="Pfam" id="PF00800">
    <property type="entry name" value="PDT"/>
    <property type="match status" value="1"/>
</dbReference>
<keyword evidence="13 20" id="KW-0456">Lyase</keyword>
<dbReference type="GO" id="GO:0004664">
    <property type="term" value="F:prephenate dehydratase activity"/>
    <property type="evidence" value="ECO:0007669"/>
    <property type="project" value="UniProtKB-EC"/>
</dbReference>
<organism evidence="20">
    <name type="scientific">Candidatus Methanomethylicus mesodigestus</name>
    <dbReference type="NCBI Taxonomy" id="1867258"/>
    <lineage>
        <taxon>Archaea</taxon>
        <taxon>Thermoproteota</taxon>
        <taxon>Methanosuratincolia</taxon>
        <taxon>Candidatus Methanomethylicales</taxon>
        <taxon>Candidatus Methanomethylicaceae</taxon>
        <taxon>Candidatus Methanomethylicus</taxon>
    </lineage>
</organism>
<dbReference type="SUPFAM" id="SSF48600">
    <property type="entry name" value="Chorismate mutase II"/>
    <property type="match status" value="1"/>
</dbReference>
<dbReference type="InterPro" id="IPR002912">
    <property type="entry name" value="ACT_dom"/>
</dbReference>
<dbReference type="PROSITE" id="PS51171">
    <property type="entry name" value="PREPHENATE_DEHYDR_3"/>
    <property type="match status" value="1"/>
</dbReference>
<evidence type="ECO:0000259" key="18">
    <source>
        <dbReference type="PROSITE" id="PS51171"/>
    </source>
</evidence>
<dbReference type="GO" id="GO:0046417">
    <property type="term" value="P:chorismate metabolic process"/>
    <property type="evidence" value="ECO:0007669"/>
    <property type="project" value="InterPro"/>
</dbReference>
<keyword evidence="12" id="KW-0413">Isomerase</keyword>
<keyword evidence="14" id="KW-0511">Multifunctional enzyme</keyword>
<dbReference type="GO" id="GO:0009094">
    <property type="term" value="P:L-phenylalanine biosynthetic process"/>
    <property type="evidence" value="ECO:0007669"/>
    <property type="project" value="UniProtKB-UniPathway"/>
</dbReference>
<dbReference type="GO" id="GO:0004106">
    <property type="term" value="F:chorismate mutase activity"/>
    <property type="evidence" value="ECO:0007669"/>
    <property type="project" value="UniProtKB-EC"/>
</dbReference>
<keyword evidence="8" id="KW-0963">Cytoplasm</keyword>
<evidence type="ECO:0000259" key="19">
    <source>
        <dbReference type="PROSITE" id="PS51671"/>
    </source>
</evidence>
<evidence type="ECO:0000256" key="9">
    <source>
        <dbReference type="ARBA" id="ARBA00022605"/>
    </source>
</evidence>
<dbReference type="EC" id="4.2.1.51" evidence="6"/>
<keyword evidence="10" id="KW-0057">Aromatic amino acid biosynthesis</keyword>
<evidence type="ECO:0000256" key="16">
    <source>
        <dbReference type="ARBA" id="ARBA00031520"/>
    </source>
</evidence>
<dbReference type="InterPro" id="IPR008242">
    <property type="entry name" value="Chor_mutase/pphenate_deHydtase"/>
</dbReference>
<evidence type="ECO:0000256" key="14">
    <source>
        <dbReference type="ARBA" id="ARBA00023268"/>
    </source>
</evidence>
<dbReference type="NCBIfam" id="NF008865">
    <property type="entry name" value="PRK11898.1"/>
    <property type="match status" value="1"/>
</dbReference>
<dbReference type="Gene3D" id="3.40.190.10">
    <property type="entry name" value="Periplasmic binding protein-like II"/>
    <property type="match status" value="2"/>
</dbReference>
<comment type="pathway">
    <text evidence="4">Amino-acid biosynthesis; L-phenylalanine biosynthesis; phenylpyruvate from prephenate: step 1/1.</text>
</comment>
<evidence type="ECO:0000256" key="2">
    <source>
        <dbReference type="ARBA" id="ARBA00002364"/>
    </source>
</evidence>
<dbReference type="PANTHER" id="PTHR21022">
    <property type="entry name" value="PREPHENATE DEHYDRATASE P PROTEIN"/>
    <property type="match status" value="1"/>
</dbReference>
<evidence type="ECO:0000256" key="15">
    <source>
        <dbReference type="ARBA" id="ARBA00031175"/>
    </source>
</evidence>
<dbReference type="GO" id="GO:0005737">
    <property type="term" value="C:cytoplasm"/>
    <property type="evidence" value="ECO:0007669"/>
    <property type="project" value="UniProtKB-SubCell"/>
</dbReference>
<comment type="caution">
    <text evidence="20">The sequence shown here is derived from an EMBL/GenBank/DDBJ whole genome shotgun (WGS) entry which is preliminary data.</text>
</comment>
<evidence type="ECO:0000256" key="5">
    <source>
        <dbReference type="ARBA" id="ARBA00004817"/>
    </source>
</evidence>
<keyword evidence="11" id="KW-0584">Phenylalanine biosynthesis</keyword>
<evidence type="ECO:0000256" key="10">
    <source>
        <dbReference type="ARBA" id="ARBA00023141"/>
    </source>
</evidence>
<dbReference type="UniPathway" id="UPA00120">
    <property type="reaction ID" value="UER00203"/>
</dbReference>
<reference evidence="20" key="1">
    <citation type="journal article" date="2020" name="mSystems">
        <title>Genome- and Community-Level Interaction Insights into Carbon Utilization and Element Cycling Functions of Hydrothermarchaeota in Hydrothermal Sediment.</title>
        <authorList>
            <person name="Zhou Z."/>
            <person name="Liu Y."/>
            <person name="Xu W."/>
            <person name="Pan J."/>
            <person name="Luo Z.H."/>
            <person name="Li M."/>
        </authorList>
    </citation>
    <scope>NUCLEOTIDE SEQUENCE [LARGE SCALE GENOMIC DNA]</scope>
    <source>
        <strain evidence="20">SpSt-468</strain>
    </source>
</reference>
<dbReference type="InterPro" id="IPR045865">
    <property type="entry name" value="ACT-like_dom_sf"/>
</dbReference>
<comment type="pathway">
    <text evidence="5">Metabolic intermediate biosynthesis; prephenate biosynthesis; prephenate from chorismate: step 1/1.</text>
</comment>
<dbReference type="SUPFAM" id="SSF53850">
    <property type="entry name" value="Periplasmic binding protein-like II"/>
    <property type="match status" value="1"/>
</dbReference>
<dbReference type="CDD" id="cd13630">
    <property type="entry name" value="PBP2_PDT_1"/>
    <property type="match status" value="1"/>
</dbReference>
<dbReference type="EMBL" id="DSTX01000001">
    <property type="protein sequence ID" value="HFK19821.1"/>
    <property type="molecule type" value="Genomic_DNA"/>
</dbReference>
<dbReference type="InterPro" id="IPR001086">
    <property type="entry name" value="Preph_deHydtase"/>
</dbReference>